<dbReference type="PANTHER" id="PTHR13847">
    <property type="entry name" value="SARCOSINE DEHYDROGENASE-RELATED"/>
    <property type="match status" value="1"/>
</dbReference>
<sequence>MSENTKHVIIVGGGIMGASSAYYLSKHDGYNITVIEETDIACAASGKAGGFLALDWNDDTKCLKELSRASFKLHQELAQELDGFHTYGYRPVETYSIIFDTSRDTTPNNPDPNSLNWIKNNTVQSQEKIGTEKTTAQLHPELFTRKLIDEAEKTGRVKVLVGRAVSELLFNGRIVTGVKLSDGEELYADKVVVCMGPWSGKLEFPNNERIPVKGSHVHSIVLKPNCLIPAQAIFAAMLTNSTTAEPEVYPRSDGTVYICGANDKEPLPKSAALVSVDKKSIDKLIQQAANVSSSLSAKNAQLIKEQACYLPLSEITNLPIIGPHSNYKELYLATGHSFWGILNAPITGKIISEWIVYNSVTSINKSNYFLP</sequence>
<dbReference type="Gene3D" id="3.50.50.60">
    <property type="entry name" value="FAD/NAD(P)-binding domain"/>
    <property type="match status" value="1"/>
</dbReference>
<evidence type="ECO:0000313" key="2">
    <source>
        <dbReference type="EMBL" id="GAA5802662.1"/>
    </source>
</evidence>
<dbReference type="Gene3D" id="3.30.9.10">
    <property type="entry name" value="D-Amino Acid Oxidase, subunit A, domain 2"/>
    <property type="match status" value="1"/>
</dbReference>
<dbReference type="InterPro" id="IPR036188">
    <property type="entry name" value="FAD/NAD-bd_sf"/>
</dbReference>
<organism evidence="2 3">
    <name type="scientific">Helicostylum pulchrum</name>
    <dbReference type="NCBI Taxonomy" id="562976"/>
    <lineage>
        <taxon>Eukaryota</taxon>
        <taxon>Fungi</taxon>
        <taxon>Fungi incertae sedis</taxon>
        <taxon>Mucoromycota</taxon>
        <taxon>Mucoromycotina</taxon>
        <taxon>Mucoromycetes</taxon>
        <taxon>Mucorales</taxon>
        <taxon>Mucorineae</taxon>
        <taxon>Mucoraceae</taxon>
        <taxon>Helicostylum</taxon>
    </lineage>
</organism>
<dbReference type="SUPFAM" id="SSF51905">
    <property type="entry name" value="FAD/NAD(P)-binding domain"/>
    <property type="match status" value="1"/>
</dbReference>
<proteinExistence type="predicted"/>
<dbReference type="InterPro" id="IPR006076">
    <property type="entry name" value="FAD-dep_OxRdtase"/>
</dbReference>
<name>A0ABP9Y6S3_9FUNG</name>
<dbReference type="EMBL" id="BAABUJ010000024">
    <property type="protein sequence ID" value="GAA5802662.1"/>
    <property type="molecule type" value="Genomic_DNA"/>
</dbReference>
<evidence type="ECO:0000313" key="3">
    <source>
        <dbReference type="Proteomes" id="UP001476247"/>
    </source>
</evidence>
<evidence type="ECO:0000259" key="1">
    <source>
        <dbReference type="Pfam" id="PF01266"/>
    </source>
</evidence>
<accession>A0ABP9Y6S3</accession>
<comment type="caution">
    <text evidence="2">The sequence shown here is derived from an EMBL/GenBank/DDBJ whole genome shotgun (WGS) entry which is preliminary data.</text>
</comment>
<protein>
    <recommendedName>
        <fullName evidence="1">FAD dependent oxidoreductase domain-containing protein</fullName>
    </recommendedName>
</protein>
<dbReference type="Proteomes" id="UP001476247">
    <property type="component" value="Unassembled WGS sequence"/>
</dbReference>
<gene>
    <name evidence="2" type="ORF">HPULCUR_008136</name>
</gene>
<dbReference type="PANTHER" id="PTHR13847:SF150">
    <property type="entry name" value="OXIDOREDUCTASE TDA3-RELATED"/>
    <property type="match status" value="1"/>
</dbReference>
<dbReference type="Pfam" id="PF01266">
    <property type="entry name" value="DAO"/>
    <property type="match status" value="1"/>
</dbReference>
<reference evidence="2 3" key="1">
    <citation type="submission" date="2024-04" db="EMBL/GenBank/DDBJ databases">
        <title>genome sequences of Mucor flavus KT1a and Helicostylum pulchrum KT1b strains isolation_sourced from the surface of a dry-aged beef.</title>
        <authorList>
            <person name="Toyotome T."/>
            <person name="Hosono M."/>
            <person name="Torimaru M."/>
            <person name="Fukuda K."/>
            <person name="Mikami N."/>
        </authorList>
    </citation>
    <scope>NUCLEOTIDE SEQUENCE [LARGE SCALE GENOMIC DNA]</scope>
    <source>
        <strain evidence="2 3">KT1b</strain>
    </source>
</reference>
<keyword evidence="3" id="KW-1185">Reference proteome</keyword>
<feature type="domain" description="FAD dependent oxidoreductase" evidence="1">
    <location>
        <begin position="7"/>
        <end position="354"/>
    </location>
</feature>